<dbReference type="AlphaFoldDB" id="A0A120JTF9"/>
<evidence type="ECO:0000256" key="7">
    <source>
        <dbReference type="PIRSR" id="PIRSR001021-1"/>
    </source>
</evidence>
<comment type="cofactor">
    <cofactor evidence="1">
        <name>Ca(2+)</name>
        <dbReference type="ChEBI" id="CHEBI:29108"/>
    </cofactor>
</comment>
<dbReference type="InterPro" id="IPR013776">
    <property type="entry name" value="A-amylase_thermo"/>
</dbReference>
<evidence type="ECO:0000259" key="9">
    <source>
        <dbReference type="SMART" id="SM00642"/>
    </source>
</evidence>
<keyword evidence="6" id="KW-0326">Glycosidase</keyword>
<dbReference type="KEGG" id="erl:AOC36_01540"/>
<sequence>MNRKTLFQAFQWYVKTEDNLWVKIKEEAKHYKELGLTMIWLPPAYKGAAGSNDTGYGVYDLYDLGEFDQKGSERTKYGTKQEYLEAIQALKDEGIDVMVDVVLNHRIGADGTEEVPAKLVNSENRMEEIEEKTIEAWTQYNFEGRGDVYSDFKWNHTHFTGIDYDARDHEQGVFLFDGKEWATKVDAEYVNYDYLMGADVDFSNQEVRDELLRWIRWYKDLVKFDGVRLDAVKHIQFPFFKEALRALRGEDNTLVAVGEYWSGDLKALHNYLMDVDFSMSLFDVPLHHALQNASIEKENYDLRTIFNGTLVSNNPHYSITFVDNHDTQPGQSLESFVEHWFKPHAYALTLLRDAGTPCVFYGDLYGDPENGMEKVECLELLMKLRQTNLYGTRFDFLDDAHQIGWVYTGNDEGDGCVVVINNANQAQKRMFVGKRNAGKTFVDALNPDLVVEVDSDGTAVFSVMEKSISVYVSEER</sequence>
<dbReference type="PANTHER" id="PTHR43447">
    <property type="entry name" value="ALPHA-AMYLASE"/>
    <property type="match status" value="1"/>
</dbReference>
<dbReference type="NCBIfam" id="NF006968">
    <property type="entry name" value="PRK09441.1-1"/>
    <property type="match status" value="1"/>
</dbReference>
<dbReference type="InterPro" id="IPR017853">
    <property type="entry name" value="GH"/>
</dbReference>
<evidence type="ECO:0000256" key="2">
    <source>
        <dbReference type="ARBA" id="ARBA00008061"/>
    </source>
</evidence>
<feature type="binding site" evidence="8">
    <location>
        <position position="104"/>
    </location>
    <ligand>
        <name>Ca(2+)</name>
        <dbReference type="ChEBI" id="CHEBI:29108"/>
        <label>1</label>
    </ligand>
</feature>
<evidence type="ECO:0000256" key="5">
    <source>
        <dbReference type="ARBA" id="ARBA00023277"/>
    </source>
</evidence>
<keyword evidence="8" id="KW-0106">Calcium</keyword>
<feature type="active site" description="Nucleophile" evidence="7">
    <location>
        <position position="230"/>
    </location>
</feature>
<dbReference type="GO" id="GO:0005975">
    <property type="term" value="P:carbohydrate metabolic process"/>
    <property type="evidence" value="ECO:0007669"/>
    <property type="project" value="InterPro"/>
</dbReference>
<dbReference type="GO" id="GO:0005509">
    <property type="term" value="F:calcium ion binding"/>
    <property type="evidence" value="ECO:0007669"/>
    <property type="project" value="InterPro"/>
</dbReference>
<feature type="binding site" evidence="8">
    <location>
        <position position="193"/>
    </location>
    <ligand>
        <name>Ca(2+)</name>
        <dbReference type="ChEBI" id="CHEBI:29108"/>
        <label>1</label>
    </ligand>
</feature>
<dbReference type="InterPro" id="IPR006047">
    <property type="entry name" value="GH13_cat_dom"/>
</dbReference>
<dbReference type="InterPro" id="IPR013780">
    <property type="entry name" value="Glyco_hydro_b"/>
</dbReference>
<feature type="binding site" evidence="8">
    <location>
        <position position="201"/>
    </location>
    <ligand>
        <name>Ca(2+)</name>
        <dbReference type="ChEBI" id="CHEBI:29108"/>
        <label>2</label>
    </ligand>
</feature>
<accession>A0A120JTF9</accession>
<feature type="binding site" evidence="8">
    <location>
        <position position="199"/>
    </location>
    <ligand>
        <name>Ca(2+)</name>
        <dbReference type="ChEBI" id="CHEBI:29108"/>
        <label>1</label>
    </ligand>
</feature>
<dbReference type="Proteomes" id="UP000063781">
    <property type="component" value="Chromosome"/>
</dbReference>
<keyword evidence="11" id="KW-1185">Reference proteome</keyword>
<reference evidence="10 11" key="1">
    <citation type="submission" date="2015-10" db="EMBL/GenBank/DDBJ databases">
        <title>Erysipelothrix larvae sp. LV19 isolated from the larval gut of the rhinoceros beetle, Trypoxylus dichotomus.</title>
        <authorList>
            <person name="Lim S."/>
            <person name="Kim B.-C."/>
        </authorList>
    </citation>
    <scope>NUCLEOTIDE SEQUENCE [LARGE SCALE GENOMIC DNA]</scope>
    <source>
        <strain evidence="10 11">LV19</strain>
    </source>
</reference>
<organism evidence="10 11">
    <name type="scientific">Erysipelothrix larvae</name>
    <dbReference type="NCBI Taxonomy" id="1514105"/>
    <lineage>
        <taxon>Bacteria</taxon>
        <taxon>Bacillati</taxon>
        <taxon>Bacillota</taxon>
        <taxon>Erysipelotrichia</taxon>
        <taxon>Erysipelotrichales</taxon>
        <taxon>Erysipelotrichaceae</taxon>
        <taxon>Erysipelothrix</taxon>
    </lineage>
</organism>
<proteinExistence type="inferred from homology"/>
<dbReference type="GO" id="GO:0004553">
    <property type="term" value="F:hydrolase activity, hydrolyzing O-glycosyl compounds"/>
    <property type="evidence" value="ECO:0007669"/>
    <property type="project" value="InterPro"/>
</dbReference>
<dbReference type="Pfam" id="PF00128">
    <property type="entry name" value="Alpha-amylase"/>
    <property type="match status" value="1"/>
</dbReference>
<evidence type="ECO:0000256" key="3">
    <source>
        <dbReference type="ARBA" id="ARBA00022723"/>
    </source>
</evidence>
<dbReference type="STRING" id="1514105.AOC36_01540"/>
<dbReference type="RefSeq" id="WP_067630451.1">
    <property type="nucleotide sequence ID" value="NZ_CP013213.1"/>
</dbReference>
<keyword evidence="4" id="KW-0378">Hydrolase</keyword>
<dbReference type="Gene3D" id="3.20.20.80">
    <property type="entry name" value="Glycosidases"/>
    <property type="match status" value="1"/>
</dbReference>
<keyword evidence="5" id="KW-0119">Carbohydrate metabolism</keyword>
<evidence type="ECO:0000256" key="1">
    <source>
        <dbReference type="ARBA" id="ARBA00001913"/>
    </source>
</evidence>
<feature type="binding site" evidence="8">
    <location>
        <position position="234"/>
    </location>
    <ligand>
        <name>Ca(2+)</name>
        <dbReference type="ChEBI" id="CHEBI:29108"/>
        <label>1</label>
    </ligand>
</feature>
<dbReference type="PIRSF" id="PIRSF001021">
    <property type="entry name" value="Alph-amls_thrmst"/>
    <property type="match status" value="1"/>
</dbReference>
<comment type="similarity">
    <text evidence="2">Belongs to the glycosyl hydrolase 13 family.</text>
</comment>
<gene>
    <name evidence="10" type="ORF">AOC36_01540</name>
</gene>
<keyword evidence="3 8" id="KW-0479">Metal-binding</keyword>
<evidence type="ECO:0000256" key="4">
    <source>
        <dbReference type="ARBA" id="ARBA00022801"/>
    </source>
</evidence>
<feature type="active site" description="Proton donor" evidence="7">
    <location>
        <position position="259"/>
    </location>
</feature>
<dbReference type="Gene3D" id="2.60.40.1180">
    <property type="entry name" value="Golgi alpha-mannosidase II"/>
    <property type="match status" value="1"/>
</dbReference>
<evidence type="ECO:0000313" key="11">
    <source>
        <dbReference type="Proteomes" id="UP000063781"/>
    </source>
</evidence>
<dbReference type="CDD" id="cd11318">
    <property type="entry name" value="AmyAc_bac_fung_AmyA"/>
    <property type="match status" value="1"/>
</dbReference>
<dbReference type="NCBIfam" id="NF006969">
    <property type="entry name" value="PRK09441.1-2"/>
    <property type="match status" value="1"/>
</dbReference>
<dbReference type="SUPFAM" id="SSF51445">
    <property type="entry name" value="(Trans)glycosidases"/>
    <property type="match status" value="1"/>
</dbReference>
<protein>
    <recommendedName>
        <fullName evidence="9">Glycosyl hydrolase family 13 catalytic domain-containing protein</fullName>
    </recommendedName>
</protein>
<evidence type="ECO:0000256" key="6">
    <source>
        <dbReference type="ARBA" id="ARBA00023295"/>
    </source>
</evidence>
<dbReference type="Gene3D" id="2.40.30.140">
    <property type="match status" value="1"/>
</dbReference>
<dbReference type="SUPFAM" id="SSF51011">
    <property type="entry name" value="Glycosyl hydrolase domain"/>
    <property type="match status" value="1"/>
</dbReference>
<dbReference type="SMART" id="SM00642">
    <property type="entry name" value="Aamy"/>
    <property type="match status" value="1"/>
</dbReference>
<name>A0A120JTF9_9FIRM</name>
<dbReference type="OrthoDB" id="9805159at2"/>
<evidence type="ECO:0000313" key="10">
    <source>
        <dbReference type="EMBL" id="AMC92715.1"/>
    </source>
</evidence>
<dbReference type="EMBL" id="CP013213">
    <property type="protein sequence ID" value="AMC92715.1"/>
    <property type="molecule type" value="Genomic_DNA"/>
</dbReference>
<evidence type="ECO:0000256" key="8">
    <source>
        <dbReference type="PIRSR" id="PIRSR001021-2"/>
    </source>
</evidence>
<feature type="domain" description="Glycosyl hydrolase family 13 catalytic" evidence="9">
    <location>
        <begin position="4"/>
        <end position="385"/>
    </location>
</feature>